<organism evidence="1 2">
    <name type="scientific">Nephila pilipes</name>
    <name type="common">Giant wood spider</name>
    <name type="synonym">Nephila maculata</name>
    <dbReference type="NCBI Taxonomy" id="299642"/>
    <lineage>
        <taxon>Eukaryota</taxon>
        <taxon>Metazoa</taxon>
        <taxon>Ecdysozoa</taxon>
        <taxon>Arthropoda</taxon>
        <taxon>Chelicerata</taxon>
        <taxon>Arachnida</taxon>
        <taxon>Araneae</taxon>
        <taxon>Araneomorphae</taxon>
        <taxon>Entelegynae</taxon>
        <taxon>Araneoidea</taxon>
        <taxon>Nephilidae</taxon>
        <taxon>Nephila</taxon>
    </lineage>
</organism>
<proteinExistence type="predicted"/>
<dbReference type="AlphaFoldDB" id="A0A8X6MWT9"/>
<accession>A0A8X6MWT9</accession>
<protein>
    <submittedName>
        <fullName evidence="1">Uncharacterized protein</fullName>
    </submittedName>
</protein>
<evidence type="ECO:0000313" key="1">
    <source>
        <dbReference type="EMBL" id="GFS81738.1"/>
    </source>
</evidence>
<dbReference type="Proteomes" id="UP000887013">
    <property type="component" value="Unassembled WGS sequence"/>
</dbReference>
<comment type="caution">
    <text evidence="1">The sequence shown here is derived from an EMBL/GenBank/DDBJ whole genome shotgun (WGS) entry which is preliminary data.</text>
</comment>
<reference evidence="1" key="1">
    <citation type="submission" date="2020-08" db="EMBL/GenBank/DDBJ databases">
        <title>Multicomponent nature underlies the extraordinary mechanical properties of spider dragline silk.</title>
        <authorList>
            <person name="Kono N."/>
            <person name="Nakamura H."/>
            <person name="Mori M."/>
            <person name="Yoshida Y."/>
            <person name="Ohtoshi R."/>
            <person name="Malay A.D."/>
            <person name="Moran D.A.P."/>
            <person name="Tomita M."/>
            <person name="Numata K."/>
            <person name="Arakawa K."/>
        </authorList>
    </citation>
    <scope>NUCLEOTIDE SEQUENCE</scope>
</reference>
<evidence type="ECO:0000313" key="2">
    <source>
        <dbReference type="Proteomes" id="UP000887013"/>
    </source>
</evidence>
<sequence length="101" mass="11494">MQFWSLSGSETNLIFKEVNSDLRSRLCCPWRAVVFPPLIWAGSKVCKTTTIWHSFSYFHHGGLCYHRQSSSVHSCPASWSLYEMVELCSDKTMGHVPVPGQ</sequence>
<name>A0A8X6MWT9_NEPPI</name>
<keyword evidence="2" id="KW-1185">Reference proteome</keyword>
<gene>
    <name evidence="1" type="ORF">NPIL_42611</name>
</gene>
<dbReference type="EMBL" id="BMAW01003061">
    <property type="protein sequence ID" value="GFS81738.1"/>
    <property type="molecule type" value="Genomic_DNA"/>
</dbReference>